<accession>A0A0E9WR60</accession>
<evidence type="ECO:0000313" key="1">
    <source>
        <dbReference type="EMBL" id="JAH91948.1"/>
    </source>
</evidence>
<dbReference type="AlphaFoldDB" id="A0A0E9WR60"/>
<reference evidence="1" key="2">
    <citation type="journal article" date="2015" name="Fish Shellfish Immunol.">
        <title>Early steps in the European eel (Anguilla anguilla)-Vibrio vulnificus interaction in the gills: Role of the RtxA13 toxin.</title>
        <authorList>
            <person name="Callol A."/>
            <person name="Pajuelo D."/>
            <person name="Ebbesson L."/>
            <person name="Teles M."/>
            <person name="MacKenzie S."/>
            <person name="Amaro C."/>
        </authorList>
    </citation>
    <scope>NUCLEOTIDE SEQUENCE</scope>
</reference>
<organism evidence="1">
    <name type="scientific">Anguilla anguilla</name>
    <name type="common">European freshwater eel</name>
    <name type="synonym">Muraena anguilla</name>
    <dbReference type="NCBI Taxonomy" id="7936"/>
    <lineage>
        <taxon>Eukaryota</taxon>
        <taxon>Metazoa</taxon>
        <taxon>Chordata</taxon>
        <taxon>Craniata</taxon>
        <taxon>Vertebrata</taxon>
        <taxon>Euteleostomi</taxon>
        <taxon>Actinopterygii</taxon>
        <taxon>Neopterygii</taxon>
        <taxon>Teleostei</taxon>
        <taxon>Anguilliformes</taxon>
        <taxon>Anguillidae</taxon>
        <taxon>Anguilla</taxon>
    </lineage>
</organism>
<reference evidence="1" key="1">
    <citation type="submission" date="2014-11" db="EMBL/GenBank/DDBJ databases">
        <authorList>
            <person name="Amaro Gonzalez C."/>
        </authorList>
    </citation>
    <scope>NUCLEOTIDE SEQUENCE</scope>
</reference>
<protein>
    <submittedName>
        <fullName evidence="1">Uncharacterized protein</fullName>
    </submittedName>
</protein>
<dbReference type="EMBL" id="GBXM01016629">
    <property type="protein sequence ID" value="JAH91948.1"/>
    <property type="molecule type" value="Transcribed_RNA"/>
</dbReference>
<proteinExistence type="predicted"/>
<name>A0A0E9WR60_ANGAN</name>
<sequence>MTKGAVQILELMAVSGVRFPAQISSGTTEPIRISRMLEYQQFRN</sequence>